<dbReference type="SMART" id="SM00292">
    <property type="entry name" value="BRCT"/>
    <property type="match status" value="5"/>
</dbReference>
<dbReference type="Pfam" id="PF00533">
    <property type="entry name" value="BRCT"/>
    <property type="match status" value="2"/>
</dbReference>
<name>A0A9Q0RHF1_ANAIG</name>
<reference evidence="4" key="1">
    <citation type="submission" date="2022-10" db="EMBL/GenBank/DDBJ databases">
        <title>Novel sulphate-reducing endosymbionts in the free-living metamonad Anaeramoeba.</title>
        <authorList>
            <person name="Jerlstrom-Hultqvist J."/>
            <person name="Cepicka I."/>
            <person name="Gallot-Lavallee L."/>
            <person name="Salas-Leiva D."/>
            <person name="Curtis B.A."/>
            <person name="Zahonova K."/>
            <person name="Pipaliya S."/>
            <person name="Dacks J."/>
            <person name="Roger A.J."/>
        </authorList>
    </citation>
    <scope>NUCLEOTIDE SEQUENCE</scope>
    <source>
        <strain evidence="4">BMAN</strain>
    </source>
</reference>
<dbReference type="Pfam" id="PF16589">
    <property type="entry name" value="BRCT_2"/>
    <property type="match status" value="2"/>
</dbReference>
<protein>
    <submittedName>
        <fullName evidence="4">DNA replication regulator dpb11-related</fullName>
    </submittedName>
</protein>
<dbReference type="PANTHER" id="PTHR13561">
    <property type="entry name" value="DNA REPLICATION REGULATOR DPB11-RELATED"/>
    <property type="match status" value="1"/>
</dbReference>
<dbReference type="GO" id="GO:0033314">
    <property type="term" value="P:mitotic DNA replication checkpoint signaling"/>
    <property type="evidence" value="ECO:0007669"/>
    <property type="project" value="TreeGrafter"/>
</dbReference>
<dbReference type="AlphaFoldDB" id="A0A9Q0RHF1"/>
<feature type="domain" description="BRCT" evidence="3">
    <location>
        <begin position="160"/>
        <end position="238"/>
    </location>
</feature>
<dbReference type="SUPFAM" id="SSF52113">
    <property type="entry name" value="BRCT domain"/>
    <property type="match status" value="4"/>
</dbReference>
<feature type="compositionally biased region" description="Low complexity" evidence="2">
    <location>
        <begin position="404"/>
        <end position="413"/>
    </location>
</feature>
<dbReference type="GO" id="GO:0007095">
    <property type="term" value="P:mitotic G2 DNA damage checkpoint signaling"/>
    <property type="evidence" value="ECO:0007669"/>
    <property type="project" value="TreeGrafter"/>
</dbReference>
<dbReference type="Proteomes" id="UP001149090">
    <property type="component" value="Unassembled WGS sequence"/>
</dbReference>
<dbReference type="GO" id="GO:0006270">
    <property type="term" value="P:DNA replication initiation"/>
    <property type="evidence" value="ECO:0007669"/>
    <property type="project" value="TreeGrafter"/>
</dbReference>
<feature type="domain" description="BRCT" evidence="3">
    <location>
        <begin position="242"/>
        <end position="333"/>
    </location>
</feature>
<organism evidence="4 5">
    <name type="scientific">Anaeramoeba ignava</name>
    <name type="common">Anaerobic marine amoeba</name>
    <dbReference type="NCBI Taxonomy" id="1746090"/>
    <lineage>
        <taxon>Eukaryota</taxon>
        <taxon>Metamonada</taxon>
        <taxon>Anaeramoebidae</taxon>
        <taxon>Anaeramoeba</taxon>
    </lineage>
</organism>
<evidence type="ECO:0000313" key="5">
    <source>
        <dbReference type="Proteomes" id="UP001149090"/>
    </source>
</evidence>
<sequence length="598" mass="69934">MTLFQSNFFYISENISTNPKKLFNILIQNGGKVLEDFNENAFIISEIDPNKFNQYPSNLITPNFIYESISLSKKIMKLNHPFHSYCLNGENIYFNNLSTNKHKKILFQILCMNGQYSTEITPQVTHIIIDISEENRQIINDPRVIDIEWIEQCWNNHRNIKSIIFPQFSKCCISTTGFSEEETKNIENLINKFSGEIHSAFIKKTTHLITKIFKGSKYESAIRQKKTIVTIDWLRKMILLTERNQFFRNCIFYFDPNSIKSSIISILKENVLKFGGIYLDNFNNQVTHLIIQRTDGEYYYQPEWSENSKIIDIEWINECLRKKKLVNISNFSIFPTNLTEESSFRSSLTTNQNVLSNEISSDSKISQNSRTNSIAIDDIYKRKSKSFNKKKRDSNIDIDIEFGNQNQNQNQDQQIKRQKQRKQQKNTEKEIIPKSIPINNLKNPEISISLNRNIENISIENEKEISKLNLSANYQQNTLEYIEKQNEISGLNYEPYEANNLFQGISFVFVQVTKKDEEDCSKLIKEHGGKIEDKITNETKYILVSHGANILITIPFEFMKQFRISLSGFKKQMKIKNKYIIKQLGAKFTGTLSRKIHI</sequence>
<evidence type="ECO:0000256" key="1">
    <source>
        <dbReference type="ARBA" id="ARBA00022737"/>
    </source>
</evidence>
<dbReference type="OrthoDB" id="251770at2759"/>
<dbReference type="PANTHER" id="PTHR13561:SF20">
    <property type="entry name" value="DNA TOPOISOMERASE 2-BINDING PROTEIN 1"/>
    <property type="match status" value="1"/>
</dbReference>
<dbReference type="Gene3D" id="3.40.50.10190">
    <property type="entry name" value="BRCT domain"/>
    <property type="match status" value="5"/>
</dbReference>
<evidence type="ECO:0000259" key="3">
    <source>
        <dbReference type="PROSITE" id="PS50172"/>
    </source>
</evidence>
<dbReference type="InterPro" id="IPR059215">
    <property type="entry name" value="BRCT2_TopBP1-like"/>
</dbReference>
<comment type="caution">
    <text evidence="4">The sequence shown here is derived from an EMBL/GenBank/DDBJ whole genome shotgun (WGS) entry which is preliminary data.</text>
</comment>
<keyword evidence="5" id="KW-1185">Reference proteome</keyword>
<evidence type="ECO:0000313" key="4">
    <source>
        <dbReference type="EMBL" id="KAJ5080094.1"/>
    </source>
</evidence>
<feature type="domain" description="BRCT" evidence="3">
    <location>
        <begin position="87"/>
        <end position="158"/>
    </location>
</feature>
<accession>A0A9Q0RHF1</accession>
<evidence type="ECO:0000256" key="2">
    <source>
        <dbReference type="SAM" id="MobiDB-lite"/>
    </source>
</evidence>
<dbReference type="PROSITE" id="PS50172">
    <property type="entry name" value="BRCT"/>
    <property type="match status" value="4"/>
</dbReference>
<feature type="domain" description="BRCT" evidence="3">
    <location>
        <begin position="497"/>
        <end position="545"/>
    </location>
</feature>
<dbReference type="EMBL" id="JAPDFW010000014">
    <property type="protein sequence ID" value="KAJ5080094.1"/>
    <property type="molecule type" value="Genomic_DNA"/>
</dbReference>
<keyword evidence="1" id="KW-0677">Repeat</keyword>
<gene>
    <name evidence="4" type="ORF">M0811_14181</name>
</gene>
<feature type="region of interest" description="Disordered" evidence="2">
    <location>
        <begin position="401"/>
        <end position="431"/>
    </location>
</feature>
<dbReference type="CDD" id="cd00027">
    <property type="entry name" value="BRCT"/>
    <property type="match status" value="2"/>
</dbReference>
<proteinExistence type="predicted"/>
<dbReference type="InterPro" id="IPR036420">
    <property type="entry name" value="BRCT_dom_sf"/>
</dbReference>
<dbReference type="InterPro" id="IPR001357">
    <property type="entry name" value="BRCT_dom"/>
</dbReference>
<dbReference type="CDD" id="cd17731">
    <property type="entry name" value="BRCT_TopBP1_rpt2_like"/>
    <property type="match status" value="1"/>
</dbReference>